<reference evidence="8" key="1">
    <citation type="submission" date="2017-01" db="EMBL/GenBank/DDBJ databases">
        <title>A deep insight into the sialotranscriptome of adult male and female Cluex tarsalis mosquitoes.</title>
        <authorList>
            <person name="Ribeiro J.M."/>
            <person name="Moreira F."/>
            <person name="Bernard K.A."/>
            <person name="Calvo E."/>
        </authorList>
    </citation>
    <scope>NUCLEOTIDE SEQUENCE</scope>
    <source>
        <strain evidence="8">Kern County</strain>
        <tissue evidence="8">Salivary glands</tissue>
    </source>
</reference>
<dbReference type="InterPro" id="IPR000850">
    <property type="entry name" value="Adenylat/UMP-CMP_kin"/>
</dbReference>
<dbReference type="NCBIfam" id="NF001381">
    <property type="entry name" value="PRK00279.1-3"/>
    <property type="match status" value="1"/>
</dbReference>
<dbReference type="GO" id="GO:0004017">
    <property type="term" value="F:AMP kinase activity"/>
    <property type="evidence" value="ECO:0007669"/>
    <property type="project" value="UniProtKB-UniRule"/>
</dbReference>
<keyword evidence="5 6" id="KW-0496">Mitochondrion</keyword>
<feature type="binding site" evidence="6">
    <location>
        <position position="179"/>
    </location>
    <ligand>
        <name>AMP</name>
        <dbReference type="ChEBI" id="CHEBI:456215"/>
    </ligand>
</feature>
<evidence type="ECO:0000259" key="7">
    <source>
        <dbReference type="Pfam" id="PF05191"/>
    </source>
</evidence>
<accession>A0A1Q3EXB4</accession>
<feature type="binding site" evidence="6">
    <location>
        <begin position="76"/>
        <end position="78"/>
    </location>
    <ligand>
        <name>AMP</name>
        <dbReference type="ChEBI" id="CHEBI:456215"/>
    </ligand>
</feature>
<feature type="binding site" evidence="6">
    <location>
        <position position="55"/>
    </location>
    <ligand>
        <name>AMP</name>
        <dbReference type="ChEBI" id="CHEBI:456215"/>
    </ligand>
</feature>
<dbReference type="InterPro" id="IPR028587">
    <property type="entry name" value="AK2"/>
</dbReference>
<dbReference type="SUPFAM" id="SSF52540">
    <property type="entry name" value="P-loop containing nucleoside triphosphate hydrolases"/>
    <property type="match status" value="1"/>
</dbReference>
<dbReference type="Pfam" id="PF00406">
    <property type="entry name" value="ADK"/>
    <property type="match status" value="1"/>
</dbReference>
<feature type="domain" description="Adenylate kinase active site lid" evidence="7">
    <location>
        <begin position="146"/>
        <end position="181"/>
    </location>
</feature>
<dbReference type="InterPro" id="IPR007862">
    <property type="entry name" value="Adenylate_kinase_lid-dom"/>
</dbReference>
<keyword evidence="1 6" id="KW-0808">Transferase</keyword>
<dbReference type="GO" id="GO:0046033">
    <property type="term" value="P:AMP metabolic process"/>
    <property type="evidence" value="ECO:0007669"/>
    <property type="project" value="UniProtKB-UniRule"/>
</dbReference>
<dbReference type="GO" id="GO:0005829">
    <property type="term" value="C:cytosol"/>
    <property type="evidence" value="ECO:0007669"/>
    <property type="project" value="UniProtKB-SubCell"/>
</dbReference>
<feature type="binding site" evidence="6">
    <location>
        <begin position="104"/>
        <end position="107"/>
    </location>
    <ligand>
        <name>AMP</name>
        <dbReference type="ChEBI" id="CHEBI:456215"/>
    </ligand>
</feature>
<evidence type="ECO:0000256" key="4">
    <source>
        <dbReference type="ARBA" id="ARBA00022840"/>
    </source>
</evidence>
<keyword evidence="4 6" id="KW-0067">ATP-binding</keyword>
<dbReference type="PROSITE" id="PS00113">
    <property type="entry name" value="ADENYLATE_KINASE"/>
    <property type="match status" value="1"/>
</dbReference>
<dbReference type="GO" id="GO:0005524">
    <property type="term" value="F:ATP binding"/>
    <property type="evidence" value="ECO:0007669"/>
    <property type="project" value="UniProtKB-KW"/>
</dbReference>
<comment type="domain">
    <text evidence="6">Consists of three domains, a large central CORE domain and two small peripheral domains, NMPbind and LID, which undergo movements during catalysis. The LID domain closes over the site of phosphoryl transfer upon ATP binding. Assembling and dissambling the active center during each catalytic cycle provides an effective means to prevent ATP hydrolysis.</text>
</comment>
<dbReference type="InterPro" id="IPR006259">
    <property type="entry name" value="Adenyl_kin_sub"/>
</dbReference>
<feature type="binding site" evidence="6">
    <location>
        <position position="190"/>
    </location>
    <ligand>
        <name>AMP</name>
        <dbReference type="ChEBI" id="CHEBI:456215"/>
    </ligand>
</feature>
<dbReference type="PANTHER" id="PTHR23359">
    <property type="entry name" value="NUCLEOTIDE KINASE"/>
    <property type="match status" value="1"/>
</dbReference>
<sequence>MAPTAAVPLAKPSQESPVGINAILLGPPGSGKGTQAPLLKEKFCVCHLSTGDMLRAEIAAGSKIGAQLKKVMDEGKLVSDDLVVDMIDSNLDKPECRNGFLLDGFPRTVVQAEKLDQLLDKRNTGLDAVIEFGIDDSLLVRRITGRLIHQASGRSYHEEFHPPKVAMTDDVTGEPLMRRSDDNAQALVKRLEAYHKQTKPLADYYALRGLHFRVDAARSASQVFENIDSIFMKQRAARLGL</sequence>
<evidence type="ECO:0000256" key="5">
    <source>
        <dbReference type="ARBA" id="ARBA00023128"/>
    </source>
</evidence>
<evidence type="ECO:0000256" key="3">
    <source>
        <dbReference type="ARBA" id="ARBA00022777"/>
    </source>
</evidence>
<feature type="binding site" evidence="6">
    <location>
        <begin position="155"/>
        <end position="156"/>
    </location>
    <ligand>
        <name>ATP</name>
        <dbReference type="ChEBI" id="CHEBI:30616"/>
    </ligand>
</feature>
<dbReference type="NCBIfam" id="NF011100">
    <property type="entry name" value="PRK14527.1"/>
    <property type="match status" value="1"/>
</dbReference>
<dbReference type="InterPro" id="IPR027417">
    <property type="entry name" value="P-loop_NTPase"/>
</dbReference>
<dbReference type="CDD" id="cd01428">
    <property type="entry name" value="ADK"/>
    <property type="match status" value="1"/>
</dbReference>
<dbReference type="FunFam" id="3.40.50.300:FF:000106">
    <property type="entry name" value="Adenylate kinase mitochondrial"/>
    <property type="match status" value="1"/>
</dbReference>
<keyword evidence="2 6" id="KW-0547">Nucleotide-binding</keyword>
<dbReference type="PRINTS" id="PR00094">
    <property type="entry name" value="ADENYLTKNASE"/>
</dbReference>
<organism evidence="8">
    <name type="scientific">Culex tarsalis</name>
    <name type="common">Encephalitis mosquito</name>
    <dbReference type="NCBI Taxonomy" id="7177"/>
    <lineage>
        <taxon>Eukaryota</taxon>
        <taxon>Metazoa</taxon>
        <taxon>Ecdysozoa</taxon>
        <taxon>Arthropoda</taxon>
        <taxon>Hexapoda</taxon>
        <taxon>Insecta</taxon>
        <taxon>Pterygota</taxon>
        <taxon>Neoptera</taxon>
        <taxon>Endopterygota</taxon>
        <taxon>Diptera</taxon>
        <taxon>Nematocera</taxon>
        <taxon>Culicoidea</taxon>
        <taxon>Culicidae</taxon>
        <taxon>Culicinae</taxon>
        <taxon>Culicini</taxon>
        <taxon>Culex</taxon>
        <taxon>Culex</taxon>
    </lineage>
</organism>
<evidence type="ECO:0000256" key="2">
    <source>
        <dbReference type="ARBA" id="ARBA00022741"/>
    </source>
</evidence>
<feature type="binding site" evidence="6">
    <location>
        <position position="146"/>
    </location>
    <ligand>
        <name>ATP</name>
        <dbReference type="ChEBI" id="CHEBI:30616"/>
    </ligand>
</feature>
<dbReference type="HAMAP" id="MF_00235">
    <property type="entry name" value="Adenylate_kinase_Adk"/>
    <property type="match status" value="1"/>
</dbReference>
<dbReference type="InterPro" id="IPR033690">
    <property type="entry name" value="Adenylat_kinase_CS"/>
</dbReference>
<feature type="binding site" evidence="6">
    <location>
        <position position="111"/>
    </location>
    <ligand>
        <name>AMP</name>
        <dbReference type="ChEBI" id="CHEBI:456215"/>
    </ligand>
</feature>
<comment type="catalytic activity">
    <reaction evidence="6">
        <text>AMP + ATP = 2 ADP</text>
        <dbReference type="Rhea" id="RHEA:12973"/>
        <dbReference type="ChEBI" id="CHEBI:30616"/>
        <dbReference type="ChEBI" id="CHEBI:456215"/>
        <dbReference type="ChEBI" id="CHEBI:456216"/>
        <dbReference type="EC" id="2.7.4.3"/>
    </reaction>
</comment>
<evidence type="ECO:0000313" key="8">
    <source>
        <dbReference type="EMBL" id="JAV19957.1"/>
    </source>
</evidence>
<name>A0A1Q3EXB4_CULTA</name>
<dbReference type="GO" id="GO:0006172">
    <property type="term" value="P:ADP biosynthetic process"/>
    <property type="evidence" value="ECO:0007669"/>
    <property type="project" value="UniProtKB-UniRule"/>
</dbReference>
<feature type="binding site" evidence="6">
    <location>
        <position position="50"/>
    </location>
    <ligand>
        <name>AMP</name>
        <dbReference type="ChEBI" id="CHEBI:456215"/>
    </ligand>
</feature>
<dbReference type="Gene3D" id="3.40.50.300">
    <property type="entry name" value="P-loop containing nucleotide triphosphate hydrolases"/>
    <property type="match status" value="1"/>
</dbReference>
<feature type="binding site" evidence="6">
    <location>
        <begin position="29"/>
        <end position="34"/>
    </location>
    <ligand>
        <name>ATP</name>
        <dbReference type="ChEBI" id="CHEBI:30616"/>
    </ligand>
</feature>
<dbReference type="GO" id="GO:0046034">
    <property type="term" value="P:ATP metabolic process"/>
    <property type="evidence" value="ECO:0007669"/>
    <property type="project" value="UniProtKB-UniRule"/>
</dbReference>
<gene>
    <name evidence="6" type="primary">Ak2</name>
</gene>
<comment type="function">
    <text evidence="6">Catalyzes the reversible transfer of the terminal phosphate group between ATP and AMP. Plays an important role in cellular energy homeostasis and in adenine nucleotide metabolism. Adenylate kinase activity is critical for regulation of the phosphate utilization and the AMP de novo biosynthesis pathways.</text>
</comment>
<protein>
    <recommendedName>
        <fullName evidence="6">Adenylate kinase</fullName>
        <ecNumber evidence="6">2.7.4.3</ecNumber>
    </recommendedName>
    <alternativeName>
        <fullName evidence="6">ATP-AMP transphosphorylase</fullName>
    </alternativeName>
    <alternativeName>
        <fullName evidence="6">ATP:AMP phosphotransferase</fullName>
    </alternativeName>
    <alternativeName>
        <fullName evidence="6">Adenylate kinase cytosolic and mitochondrial</fullName>
    </alternativeName>
    <alternativeName>
        <fullName evidence="6">Adenylate monophosphate kinase</fullName>
    </alternativeName>
</protein>
<dbReference type="Pfam" id="PF05191">
    <property type="entry name" value="ADK_lid"/>
    <property type="match status" value="1"/>
</dbReference>
<keyword evidence="6" id="KW-0963">Cytoplasm</keyword>
<comment type="subunit">
    <text evidence="6">Monomer.</text>
</comment>
<feature type="region of interest" description="NMPbind" evidence="6">
    <location>
        <begin position="49"/>
        <end position="78"/>
    </location>
</feature>
<evidence type="ECO:0000256" key="1">
    <source>
        <dbReference type="ARBA" id="ARBA00022679"/>
    </source>
</evidence>
<evidence type="ECO:0000256" key="6">
    <source>
        <dbReference type="HAMAP-Rule" id="MF_03168"/>
    </source>
</evidence>
<dbReference type="NCBIfam" id="TIGR01351">
    <property type="entry name" value="adk"/>
    <property type="match status" value="1"/>
</dbReference>
<comment type="similarity">
    <text evidence="6">Belongs to the adenylate kinase family. AK2 subfamily.</text>
</comment>
<proteinExistence type="inferred from homology"/>
<dbReference type="EC" id="2.7.4.3" evidence="6"/>
<dbReference type="GO" id="GO:0005758">
    <property type="term" value="C:mitochondrial intermembrane space"/>
    <property type="evidence" value="ECO:0007669"/>
    <property type="project" value="UniProtKB-SubCell"/>
</dbReference>
<dbReference type="AlphaFoldDB" id="A0A1Q3EXB4"/>
<keyword evidence="3 6" id="KW-0418">Kinase</keyword>
<comment type="subcellular location">
    <subcellularLocation>
        <location evidence="6">Cytoplasm</location>
        <location evidence="6">Cytosol</location>
    </subcellularLocation>
    <subcellularLocation>
        <location evidence="6">Mitochondrion intermembrane space</location>
    </subcellularLocation>
    <text evidence="6">Predominantly mitochondrial.</text>
</comment>
<dbReference type="EMBL" id="GFDL01015088">
    <property type="protein sequence ID" value="JAV19957.1"/>
    <property type="molecule type" value="Transcribed_RNA"/>
</dbReference>
<feature type="binding site" evidence="6">
    <location>
        <position position="218"/>
    </location>
    <ligand>
        <name>ATP</name>
        <dbReference type="ChEBI" id="CHEBI:30616"/>
    </ligand>
</feature>
<feature type="region of interest" description="LID" evidence="6">
    <location>
        <begin position="145"/>
        <end position="182"/>
    </location>
</feature>
<dbReference type="HAMAP" id="MF_03168">
    <property type="entry name" value="Adenylate_kinase_AK2"/>
    <property type="match status" value="1"/>
</dbReference>